<protein>
    <submittedName>
        <fullName evidence="4">Uncharacterized protein</fullName>
    </submittedName>
</protein>
<name>A0A0C5XHH7_NOCSI</name>
<evidence type="ECO:0000313" key="5">
    <source>
        <dbReference type="Proteomes" id="UP000030300"/>
    </source>
</evidence>
<feature type="signal peptide" evidence="3">
    <location>
        <begin position="1"/>
        <end position="30"/>
    </location>
</feature>
<dbReference type="PROSITE" id="PS51257">
    <property type="entry name" value="PROKAR_LIPOPROTEIN"/>
    <property type="match status" value="1"/>
</dbReference>
<feature type="chain" id="PRO_5010414022" evidence="3">
    <location>
        <begin position="31"/>
        <end position="287"/>
    </location>
</feature>
<reference evidence="4 5" key="1">
    <citation type="journal article" date="2015" name="Genome Announc.">
        <title>Complete Genome Sequence of Steroid-Transforming Nocardioides simplex VKM Ac-2033D.</title>
        <authorList>
            <person name="Shtratnikova V.Y."/>
            <person name="Schelkunov M.I."/>
            <person name="Pekov Y.A."/>
            <person name="Fokina V.V."/>
            <person name="Logacheva M.D."/>
            <person name="Sokolov S.L."/>
            <person name="Bragin E.Y."/>
            <person name="Ashapkin V.V."/>
            <person name="Donova M.V."/>
        </authorList>
    </citation>
    <scope>NUCLEOTIDE SEQUENCE [LARGE SCALE GENOMIC DNA]</scope>
    <source>
        <strain evidence="4 5">VKM Ac-2033D</strain>
    </source>
</reference>
<sequence>MRLTASLRTVVATLLVAAAVVLLPSSPASAAACSGTAGISVVVDPNSLGGGISAGCDSDGGGTAASNFADAGYRLEYSQAPGMNGFVCKINGRPADGDCMRTDAYWSLWWADGTSSTWTYSNRGVGGLRVPAGGVVAFSWHEGGGNAAPPDANPRRTAAAPPPKATTKPKPQPKPSAKPTRQPAATPSASATSATVSPTATPTPSASASSSAPATSATPSTAPEPTDPGSTAGVPSVDDITEGPDDASAVAPDPNDDGGFPVWLGAALAVAVLGGAAAVPILRRRRG</sequence>
<keyword evidence="2" id="KW-1133">Transmembrane helix</keyword>
<dbReference type="RefSeq" id="WP_082003732.1">
    <property type="nucleotide sequence ID" value="NZ_BJMC01000022.1"/>
</dbReference>
<proteinExistence type="predicted"/>
<dbReference type="STRING" id="2045.KR76_19335"/>
<feature type="compositionally biased region" description="Low complexity" evidence="1">
    <location>
        <begin position="177"/>
        <end position="228"/>
    </location>
</feature>
<organism evidence="4 5">
    <name type="scientific">Nocardioides simplex</name>
    <name type="common">Arthrobacter simplex</name>
    <dbReference type="NCBI Taxonomy" id="2045"/>
    <lineage>
        <taxon>Bacteria</taxon>
        <taxon>Bacillati</taxon>
        <taxon>Actinomycetota</taxon>
        <taxon>Actinomycetes</taxon>
        <taxon>Propionibacteriales</taxon>
        <taxon>Nocardioidaceae</taxon>
        <taxon>Pimelobacter</taxon>
    </lineage>
</organism>
<feature type="compositionally biased region" description="Low complexity" evidence="1">
    <location>
        <begin position="147"/>
        <end position="159"/>
    </location>
</feature>
<feature type="transmembrane region" description="Helical" evidence="2">
    <location>
        <begin position="260"/>
        <end position="282"/>
    </location>
</feature>
<gene>
    <name evidence="4" type="ORF">KR76_19335</name>
</gene>
<feature type="region of interest" description="Disordered" evidence="1">
    <location>
        <begin position="141"/>
        <end position="261"/>
    </location>
</feature>
<keyword evidence="2" id="KW-0812">Transmembrane</keyword>
<evidence type="ECO:0000256" key="1">
    <source>
        <dbReference type="SAM" id="MobiDB-lite"/>
    </source>
</evidence>
<evidence type="ECO:0000256" key="3">
    <source>
        <dbReference type="SAM" id="SignalP"/>
    </source>
</evidence>
<dbReference type="AlphaFoldDB" id="A0A0C5XHH7"/>
<keyword evidence="5" id="KW-1185">Reference proteome</keyword>
<keyword evidence="2" id="KW-0472">Membrane</keyword>
<dbReference type="KEGG" id="psim:KR76_19335"/>
<evidence type="ECO:0000313" key="4">
    <source>
        <dbReference type="EMBL" id="AJR18611.1"/>
    </source>
</evidence>
<dbReference type="GeneID" id="96612709"/>
<dbReference type="Proteomes" id="UP000030300">
    <property type="component" value="Chromosome"/>
</dbReference>
<dbReference type="HOGENOM" id="CLU_969214_0_0_11"/>
<accession>A0A0C5XHH7</accession>
<evidence type="ECO:0000256" key="2">
    <source>
        <dbReference type="SAM" id="Phobius"/>
    </source>
</evidence>
<dbReference type="OrthoDB" id="4401005at2"/>
<feature type="compositionally biased region" description="Pro residues" evidence="1">
    <location>
        <begin position="160"/>
        <end position="176"/>
    </location>
</feature>
<dbReference type="EMBL" id="CP009896">
    <property type="protein sequence ID" value="AJR18611.1"/>
    <property type="molecule type" value="Genomic_DNA"/>
</dbReference>
<keyword evidence="3" id="KW-0732">Signal</keyword>